<dbReference type="Proteomes" id="UP000000435">
    <property type="component" value="Chromosome"/>
</dbReference>
<evidence type="ECO:0000313" key="2">
    <source>
        <dbReference type="Proteomes" id="UP000000435"/>
    </source>
</evidence>
<protein>
    <submittedName>
        <fullName evidence="1">Uncharacterized protein</fullName>
    </submittedName>
</protein>
<keyword evidence="2" id="KW-1185">Reference proteome</keyword>
<dbReference type="EMBL" id="CP000107">
    <property type="protein sequence ID" value="AAZ68775.1"/>
    <property type="molecule type" value="Genomic_DNA"/>
</dbReference>
<proteinExistence type="predicted"/>
<organism evidence="1 2">
    <name type="scientific">Ehrlichia canis (strain Jake)</name>
    <dbReference type="NCBI Taxonomy" id="269484"/>
    <lineage>
        <taxon>Bacteria</taxon>
        <taxon>Pseudomonadati</taxon>
        <taxon>Pseudomonadota</taxon>
        <taxon>Alphaproteobacteria</taxon>
        <taxon>Rickettsiales</taxon>
        <taxon>Anaplasmataceae</taxon>
        <taxon>Ehrlichia</taxon>
    </lineage>
</organism>
<accession>A0ACA6AWH9</accession>
<name>A0ACA6AWH9_EHRCJ</name>
<evidence type="ECO:0000313" key="1">
    <source>
        <dbReference type="EMBL" id="AAZ68775.1"/>
    </source>
</evidence>
<gene>
    <name evidence="1" type="ordered locus">Ecaj_0743</name>
</gene>
<sequence length="84" mass="9630">MRALKDKLACKEGDKSQSLYENLVSRIEQLNSIMRRVMDEEITGKNVQYMRMMSVTQLYILMQNISSVLNSISVQGVGDETLQQ</sequence>
<reference evidence="2" key="1">
    <citation type="journal article" date="2006" name="J. Bacteriol.">
        <title>The genome of the obligately intracellular bacterium Ehrlichia canis reveals themes of complex membrane structure and immune evasion strategies.</title>
        <authorList>
            <person name="Mavromatis K."/>
            <person name="Doyle C.K."/>
            <person name="Lykidis A."/>
            <person name="Ivanova N."/>
            <person name="Francino M.P."/>
            <person name="Chain P."/>
            <person name="Shin M."/>
            <person name="Malfatti S."/>
            <person name="Larimer F."/>
            <person name="Copeland A."/>
            <person name="Detter J.C."/>
            <person name="Land M."/>
            <person name="Richardson P.M."/>
            <person name="Yu X.J."/>
            <person name="Walker D.H."/>
            <person name="McBride J.W."/>
            <person name="Kyrpides N.C."/>
        </authorList>
    </citation>
    <scope>NUCLEOTIDE SEQUENCE [LARGE SCALE GENOMIC DNA]</scope>
    <source>
        <strain evidence="2">Jake</strain>
    </source>
</reference>